<evidence type="ECO:0000256" key="2">
    <source>
        <dbReference type="HAMAP-Rule" id="MF_01940"/>
    </source>
</evidence>
<dbReference type="HOGENOM" id="CLU_081251_2_1_6"/>
<evidence type="ECO:0000313" key="5">
    <source>
        <dbReference type="Proteomes" id="UP000001317"/>
    </source>
</evidence>
<dbReference type="PANTHER" id="PTHR35561:SF1">
    <property type="entry name" value="RNA 2',3'-CYCLIC PHOSPHODIESTERASE"/>
    <property type="match status" value="1"/>
</dbReference>
<comment type="similarity">
    <text evidence="2">Belongs to the 2H phosphoesterase superfamily. ThpR family.</text>
</comment>
<dbReference type="GO" id="GO:0016874">
    <property type="term" value="F:ligase activity"/>
    <property type="evidence" value="ECO:0007669"/>
    <property type="project" value="UniProtKB-KW"/>
</dbReference>
<organism evidence="4 5">
    <name type="scientific">Shewanella halifaxensis (strain HAW-EB4)</name>
    <dbReference type="NCBI Taxonomy" id="458817"/>
    <lineage>
        <taxon>Bacteria</taxon>
        <taxon>Pseudomonadati</taxon>
        <taxon>Pseudomonadota</taxon>
        <taxon>Gammaproteobacteria</taxon>
        <taxon>Alteromonadales</taxon>
        <taxon>Shewanellaceae</taxon>
        <taxon>Shewanella</taxon>
    </lineage>
</organism>
<feature type="short sequence motif" description="HXTX 2" evidence="2">
    <location>
        <begin position="128"/>
        <end position="131"/>
    </location>
</feature>
<dbReference type="Pfam" id="PF02834">
    <property type="entry name" value="LigT_PEase"/>
    <property type="match status" value="1"/>
</dbReference>
<comment type="catalytic activity">
    <reaction evidence="2">
        <text>a 3'-end 2',3'-cyclophospho-ribonucleotide-RNA + H2O = a 3'-end 2'-phospho-ribonucleotide-RNA + H(+)</text>
        <dbReference type="Rhea" id="RHEA:11828"/>
        <dbReference type="Rhea" id="RHEA-COMP:10464"/>
        <dbReference type="Rhea" id="RHEA-COMP:17353"/>
        <dbReference type="ChEBI" id="CHEBI:15377"/>
        <dbReference type="ChEBI" id="CHEBI:15378"/>
        <dbReference type="ChEBI" id="CHEBI:83064"/>
        <dbReference type="ChEBI" id="CHEBI:173113"/>
        <dbReference type="EC" id="3.1.4.58"/>
    </reaction>
</comment>
<reference evidence="4" key="1">
    <citation type="submission" date="2008-01" db="EMBL/GenBank/DDBJ databases">
        <title>Complete sequence of Shewanella halifaxensis HAW-EB4.</title>
        <authorList>
            <consortium name="US DOE Joint Genome Institute"/>
            <person name="Copeland A."/>
            <person name="Lucas S."/>
            <person name="Lapidus A."/>
            <person name="Glavina del Rio T."/>
            <person name="Dalin E."/>
            <person name="Tice H."/>
            <person name="Bruce D."/>
            <person name="Goodwin L."/>
            <person name="Pitluck S."/>
            <person name="Sims D."/>
            <person name="Brettin T."/>
            <person name="Detter J.C."/>
            <person name="Han C."/>
            <person name="Kuske C.R."/>
            <person name="Schmutz J."/>
            <person name="Larimer F."/>
            <person name="Land M."/>
            <person name="Hauser L."/>
            <person name="Kyrpides N."/>
            <person name="Kim E."/>
            <person name="Zhao J.-S."/>
            <person name="Richardson P."/>
        </authorList>
    </citation>
    <scope>NUCLEOTIDE SEQUENCE [LARGE SCALE GENOMIC DNA]</scope>
    <source>
        <strain evidence="4">HAW-EB4</strain>
    </source>
</reference>
<dbReference type="NCBIfam" id="TIGR02258">
    <property type="entry name" value="2_5_ligase"/>
    <property type="match status" value="1"/>
</dbReference>
<dbReference type="HAMAP" id="MF_01940">
    <property type="entry name" value="RNA_CPDase"/>
    <property type="match status" value="1"/>
</dbReference>
<feature type="short sequence motif" description="HXTX 1" evidence="2">
    <location>
        <begin position="46"/>
        <end position="49"/>
    </location>
</feature>
<keyword evidence="1 2" id="KW-0378">Hydrolase</keyword>
<keyword evidence="5" id="KW-1185">Reference proteome</keyword>
<keyword evidence="4" id="KW-0436">Ligase</keyword>
<sequence>MPNNTKSQTKRVFLGFSLDSLQTQSIIAIQGQLPNSVRLVPSANLHMTLAFLGAATPAQINAIIDSVDKMSRPKFSVMLDSLSHWEKPKILCLRGDATDPGLRQFAQDAQCIAAELGLHCSEYHYNPHITLARKTKAEVRGVDYPPLILAPSQLQLFESYSGLNGVEYPTLHCWQLA</sequence>
<dbReference type="OrthoDB" id="7061261at2"/>
<dbReference type="InterPro" id="IPR014051">
    <property type="entry name" value="Phosphoesterase_HXTX"/>
</dbReference>
<accession>B0TTJ1</accession>
<evidence type="ECO:0000256" key="1">
    <source>
        <dbReference type="ARBA" id="ARBA00022801"/>
    </source>
</evidence>
<comment type="function">
    <text evidence="2">Hydrolyzes RNA 2',3'-cyclic phosphodiester to an RNA 2'-phosphomonoester.</text>
</comment>
<dbReference type="eggNOG" id="COG1514">
    <property type="taxonomic scope" value="Bacteria"/>
</dbReference>
<dbReference type="Proteomes" id="UP000001317">
    <property type="component" value="Chromosome"/>
</dbReference>
<gene>
    <name evidence="4" type="ordered locus">Shal_0759</name>
</gene>
<dbReference type="AlphaFoldDB" id="B0TTJ1"/>
<dbReference type="PANTHER" id="PTHR35561">
    <property type="entry name" value="RNA 2',3'-CYCLIC PHOSPHODIESTERASE"/>
    <property type="match status" value="1"/>
</dbReference>
<proteinExistence type="inferred from homology"/>
<dbReference type="GO" id="GO:0008664">
    <property type="term" value="F:RNA 2',3'-cyclic 3'-phosphodiesterase activity"/>
    <property type="evidence" value="ECO:0007669"/>
    <property type="project" value="UniProtKB-EC"/>
</dbReference>
<dbReference type="GO" id="GO:0004113">
    <property type="term" value="F:2',3'-cyclic-nucleotide 3'-phosphodiesterase activity"/>
    <property type="evidence" value="ECO:0007669"/>
    <property type="project" value="InterPro"/>
</dbReference>
<evidence type="ECO:0000313" key="4">
    <source>
        <dbReference type="EMBL" id="ABZ75334.1"/>
    </source>
</evidence>
<dbReference type="Gene3D" id="3.90.1140.10">
    <property type="entry name" value="Cyclic phosphodiesterase"/>
    <property type="match status" value="1"/>
</dbReference>
<feature type="domain" description="Phosphoesterase HXTX" evidence="3">
    <location>
        <begin position="24"/>
        <end position="88"/>
    </location>
</feature>
<protein>
    <recommendedName>
        <fullName evidence="2">RNA 2',3'-cyclic phosphodiesterase</fullName>
        <shortName evidence="2">RNA 2',3'-CPDase</shortName>
        <ecNumber evidence="2">3.1.4.58</ecNumber>
    </recommendedName>
</protein>
<feature type="active site" description="Proton donor" evidence="2">
    <location>
        <position position="46"/>
    </location>
</feature>
<dbReference type="STRING" id="458817.Shal_0759"/>
<dbReference type="InterPro" id="IPR004175">
    <property type="entry name" value="RNA_CPDase"/>
</dbReference>
<dbReference type="KEGG" id="shl:Shal_0759"/>
<feature type="active site" description="Proton acceptor" evidence="2">
    <location>
        <position position="128"/>
    </location>
</feature>
<dbReference type="InterPro" id="IPR009097">
    <property type="entry name" value="Cyclic_Pdiesterase"/>
</dbReference>
<dbReference type="RefSeq" id="WP_012275888.1">
    <property type="nucleotide sequence ID" value="NC_010334.1"/>
</dbReference>
<dbReference type="EMBL" id="CP000931">
    <property type="protein sequence ID" value="ABZ75334.1"/>
    <property type="molecule type" value="Genomic_DNA"/>
</dbReference>
<name>B0TTJ1_SHEHH</name>
<evidence type="ECO:0000259" key="3">
    <source>
        <dbReference type="Pfam" id="PF02834"/>
    </source>
</evidence>
<dbReference type="EC" id="3.1.4.58" evidence="2"/>
<dbReference type="SUPFAM" id="SSF55144">
    <property type="entry name" value="LigT-like"/>
    <property type="match status" value="1"/>
</dbReference>